<dbReference type="GO" id="GO:0016646">
    <property type="term" value="F:oxidoreductase activity, acting on the CH-NH group of donors, NAD or NADP as acceptor"/>
    <property type="evidence" value="ECO:0007669"/>
    <property type="project" value="UniProtKB-ARBA"/>
</dbReference>
<evidence type="ECO:0000256" key="2">
    <source>
        <dbReference type="ARBA" id="ARBA00022630"/>
    </source>
</evidence>
<comment type="caution">
    <text evidence="5">The sequence shown here is derived from an EMBL/GenBank/DDBJ whole genome shotgun (WGS) entry which is preliminary data.</text>
</comment>
<sequence>MYMHTAITPKILYFGTPVVLISTRNEDSSPNLAPMSSVWWLNQSCMLGMSGRSKTVENLLREGQGVLNLPSADLVGAVDQLALTTGRDPVPDYKEKIGYRYEADKFGIAGLTPLPADLVNAPLVAECPIQLEAYVKQVHAFDEEHGTIKAIEMSIARVHIDEYLLVPGTENYIDPERWNPLIMSFCEFFGLSGKLHHSRLEAAFYGLPRNRQAQEIKV</sequence>
<gene>
    <name evidence="5" type="ORF">KSF_061430</name>
</gene>
<dbReference type="EMBL" id="BNJK01000001">
    <property type="protein sequence ID" value="GHO96095.1"/>
    <property type="molecule type" value="Genomic_DNA"/>
</dbReference>
<evidence type="ECO:0000313" key="6">
    <source>
        <dbReference type="Proteomes" id="UP000597444"/>
    </source>
</evidence>
<evidence type="ECO:0000256" key="1">
    <source>
        <dbReference type="ARBA" id="ARBA00001917"/>
    </source>
</evidence>
<keyword evidence="2" id="KW-0285">Flavoprotein</keyword>
<name>A0A8J3IPI1_9CHLR</name>
<proteinExistence type="inferred from homology"/>
<protein>
    <submittedName>
        <fullName evidence="5">Flavin reductase</fullName>
    </submittedName>
</protein>
<dbReference type="Pfam" id="PF01613">
    <property type="entry name" value="Flavin_Reduct"/>
    <property type="match status" value="1"/>
</dbReference>
<dbReference type="AlphaFoldDB" id="A0A8J3IPI1"/>
<dbReference type="InterPro" id="IPR012349">
    <property type="entry name" value="Split_barrel_FMN-bd"/>
</dbReference>
<dbReference type="GO" id="GO:0010181">
    <property type="term" value="F:FMN binding"/>
    <property type="evidence" value="ECO:0007669"/>
    <property type="project" value="InterPro"/>
</dbReference>
<dbReference type="InterPro" id="IPR052174">
    <property type="entry name" value="Flavoredoxin"/>
</dbReference>
<accession>A0A8J3IPI1</accession>
<dbReference type="Proteomes" id="UP000597444">
    <property type="component" value="Unassembled WGS sequence"/>
</dbReference>
<dbReference type="SUPFAM" id="SSF50475">
    <property type="entry name" value="FMN-binding split barrel"/>
    <property type="match status" value="1"/>
</dbReference>
<feature type="domain" description="Flavin reductase like" evidence="4">
    <location>
        <begin position="14"/>
        <end position="145"/>
    </location>
</feature>
<evidence type="ECO:0000259" key="4">
    <source>
        <dbReference type="Pfam" id="PF01613"/>
    </source>
</evidence>
<comment type="similarity">
    <text evidence="3">Belongs to the flavoredoxin family.</text>
</comment>
<reference evidence="5" key="1">
    <citation type="submission" date="2020-10" db="EMBL/GenBank/DDBJ databases">
        <title>Taxonomic study of unclassified bacteria belonging to the class Ktedonobacteria.</title>
        <authorList>
            <person name="Yabe S."/>
            <person name="Wang C.M."/>
            <person name="Zheng Y."/>
            <person name="Sakai Y."/>
            <person name="Cavaletti L."/>
            <person name="Monciardini P."/>
            <person name="Donadio S."/>
        </authorList>
    </citation>
    <scope>NUCLEOTIDE SEQUENCE</scope>
    <source>
        <strain evidence="5">ID150040</strain>
    </source>
</reference>
<evidence type="ECO:0000256" key="3">
    <source>
        <dbReference type="ARBA" id="ARBA00038054"/>
    </source>
</evidence>
<dbReference type="PANTHER" id="PTHR43567">
    <property type="entry name" value="FLAVOREDOXIN-RELATED-RELATED"/>
    <property type="match status" value="1"/>
</dbReference>
<keyword evidence="6" id="KW-1185">Reference proteome</keyword>
<dbReference type="Gene3D" id="2.30.110.10">
    <property type="entry name" value="Electron Transport, Fmn-binding Protein, Chain A"/>
    <property type="match status" value="1"/>
</dbReference>
<organism evidence="5 6">
    <name type="scientific">Reticulibacter mediterranei</name>
    <dbReference type="NCBI Taxonomy" id="2778369"/>
    <lineage>
        <taxon>Bacteria</taxon>
        <taxon>Bacillati</taxon>
        <taxon>Chloroflexota</taxon>
        <taxon>Ktedonobacteria</taxon>
        <taxon>Ktedonobacterales</taxon>
        <taxon>Reticulibacteraceae</taxon>
        <taxon>Reticulibacter</taxon>
    </lineage>
</organism>
<dbReference type="PANTHER" id="PTHR43567:SF1">
    <property type="entry name" value="FLAVOREDOXIN"/>
    <property type="match status" value="1"/>
</dbReference>
<comment type="cofactor">
    <cofactor evidence="1">
        <name>FMN</name>
        <dbReference type="ChEBI" id="CHEBI:58210"/>
    </cofactor>
</comment>
<evidence type="ECO:0000313" key="5">
    <source>
        <dbReference type="EMBL" id="GHO96095.1"/>
    </source>
</evidence>
<dbReference type="InterPro" id="IPR002563">
    <property type="entry name" value="Flavin_Rdtase-like_dom"/>
</dbReference>